<dbReference type="EMBL" id="QCXX01000003">
    <property type="protein sequence ID" value="PUV24165.1"/>
    <property type="molecule type" value="Genomic_DNA"/>
</dbReference>
<comment type="caution">
    <text evidence="1">The sequence shown here is derived from an EMBL/GenBank/DDBJ whole genome shotgun (WGS) entry which is preliminary data.</text>
</comment>
<name>A0A363NTL1_9SPHI</name>
<dbReference type="RefSeq" id="WP_108634093.1">
    <property type="nucleotide sequence ID" value="NZ_QCXX01000003.1"/>
</dbReference>
<evidence type="ECO:0000313" key="2">
    <source>
        <dbReference type="Proteomes" id="UP000250831"/>
    </source>
</evidence>
<dbReference type="AlphaFoldDB" id="A0A363NTL1"/>
<dbReference type="Proteomes" id="UP000250831">
    <property type="component" value="Unassembled WGS sequence"/>
</dbReference>
<organism evidence="1 2">
    <name type="scientific">Sphingobacterium athyrii</name>
    <dbReference type="NCBI Taxonomy" id="2152717"/>
    <lineage>
        <taxon>Bacteria</taxon>
        <taxon>Pseudomonadati</taxon>
        <taxon>Bacteroidota</taxon>
        <taxon>Sphingobacteriia</taxon>
        <taxon>Sphingobacteriales</taxon>
        <taxon>Sphingobacteriaceae</taxon>
        <taxon>Sphingobacterium</taxon>
    </lineage>
</organism>
<keyword evidence="2" id="KW-1185">Reference proteome</keyword>
<protein>
    <submittedName>
        <fullName evidence="1">Uncharacterized protein</fullName>
    </submittedName>
</protein>
<dbReference type="OrthoDB" id="7068172at2"/>
<sequence>MEFEQLLRDKIFKLPLRQTSNEDFKSFIITKLKYFLELVNSLDQGPIHPDKHHISTEFVKETQTSIIESLIACIEDYYNGNPYKAYEHINNVLRNNVKDLYAIVKQKVYDLNESFFRIRLSDKNYSYKKNEMFHIPFELRNKVTTQRFSIPGFPSLYLGRTIYICWEELNRPSIDKIQAIRYKNIKRINLIDLTPPAKDCNDLDEKYRFFMTFPLIMCCSVKVKDAYDPFKPEYIIPQLLLQWIRNNDDLDGIQYKSTHINTDVFNENTELINIVMPVKSNLNNGVCKNLVNYFEGTDVISWNLYQFATGGQIFIYNDKDAEIVNKKIPNLEIIEGKKYPYFYSTLGKLEYYLEIIDTSPLAE</sequence>
<accession>A0A363NTL1</accession>
<evidence type="ECO:0000313" key="1">
    <source>
        <dbReference type="EMBL" id="PUV24165.1"/>
    </source>
</evidence>
<reference evidence="1 2" key="1">
    <citation type="submission" date="2018-04" db="EMBL/GenBank/DDBJ databases">
        <title>Sphingobacterium sp. M46 Genome.</title>
        <authorList>
            <person name="Cheng J."/>
            <person name="Li Y."/>
        </authorList>
    </citation>
    <scope>NUCLEOTIDE SEQUENCE [LARGE SCALE GENOMIC DNA]</scope>
    <source>
        <strain evidence="1 2">M46</strain>
    </source>
</reference>
<gene>
    <name evidence="1" type="ORF">DCO56_12425</name>
</gene>
<proteinExistence type="predicted"/>